<evidence type="ECO:0000313" key="2">
    <source>
        <dbReference type="Proteomes" id="UP000694888"/>
    </source>
</evidence>
<feature type="compositionally biased region" description="Basic and acidic residues" evidence="1">
    <location>
        <begin position="7"/>
        <end position="16"/>
    </location>
</feature>
<accession>A0ABM1VVS2</accession>
<feature type="region of interest" description="Disordered" evidence="1">
    <location>
        <begin position="632"/>
        <end position="660"/>
    </location>
</feature>
<feature type="compositionally biased region" description="Polar residues" evidence="1">
    <location>
        <begin position="315"/>
        <end position="327"/>
    </location>
</feature>
<gene>
    <name evidence="3" type="primary">LOC101852103</name>
</gene>
<feature type="compositionally biased region" description="Polar residues" evidence="1">
    <location>
        <begin position="17"/>
        <end position="26"/>
    </location>
</feature>
<proteinExistence type="predicted"/>
<keyword evidence="2" id="KW-1185">Reference proteome</keyword>
<feature type="region of interest" description="Disordered" evidence="1">
    <location>
        <begin position="685"/>
        <end position="715"/>
    </location>
</feature>
<feature type="compositionally biased region" description="Polar residues" evidence="1">
    <location>
        <begin position="734"/>
        <end position="750"/>
    </location>
</feature>
<reference evidence="3" key="1">
    <citation type="submission" date="2025-08" db="UniProtKB">
        <authorList>
            <consortium name="RefSeq"/>
        </authorList>
    </citation>
    <scope>IDENTIFICATION</scope>
</reference>
<feature type="region of interest" description="Disordered" evidence="1">
    <location>
        <begin position="400"/>
        <end position="423"/>
    </location>
</feature>
<feature type="region of interest" description="Disordered" evidence="1">
    <location>
        <begin position="734"/>
        <end position="758"/>
    </location>
</feature>
<feature type="region of interest" description="Disordered" evidence="1">
    <location>
        <begin position="266"/>
        <end position="338"/>
    </location>
</feature>
<feature type="compositionally biased region" description="Polar residues" evidence="1">
    <location>
        <begin position="277"/>
        <end position="299"/>
    </location>
</feature>
<dbReference type="Proteomes" id="UP000694888">
    <property type="component" value="Unplaced"/>
</dbReference>
<feature type="region of interest" description="Disordered" evidence="1">
    <location>
        <begin position="1"/>
        <end position="26"/>
    </location>
</feature>
<feature type="region of interest" description="Disordered" evidence="1">
    <location>
        <begin position="200"/>
        <end position="228"/>
    </location>
</feature>
<dbReference type="PANTHER" id="PTHR14586">
    <property type="entry name" value="THIAMINE-TRIPHOSPHATASE"/>
    <property type="match status" value="1"/>
</dbReference>
<feature type="compositionally biased region" description="Low complexity" evidence="1">
    <location>
        <begin position="699"/>
        <end position="709"/>
    </location>
</feature>
<dbReference type="PANTHER" id="PTHR14586:SF1">
    <property type="entry name" value="THIAMINE-TRIPHOSPHATASE"/>
    <property type="match status" value="1"/>
</dbReference>
<feature type="region of interest" description="Disordered" evidence="1">
    <location>
        <begin position="167"/>
        <end position="187"/>
    </location>
</feature>
<dbReference type="GeneID" id="101852103"/>
<protein>
    <submittedName>
        <fullName evidence="3">Serine-rich adhesin for platelets</fullName>
    </submittedName>
</protein>
<sequence length="955" mass="103445">MASESDETTRFVERTESTIGTPTPSQISAKKVLIRKSSNQENDLHNLERSEVNVEIGGFRETVLSSSEKVVSSTVRTVYERSASGGSSGNDVDSECGSSVDACRDSVFTDHVSLGLGVGGAGRERQLSSESHYISQTYLINSSDKASRSVSAVKDVKFKCSRKINLGGKGDGESKDQDQAGDQEEDLKYIDRCEVVIPGDDPSILESGDQQSSDRNSLSDMSQEEDREVLQIMQSVREDVQQMIETSYRVSDISDIIDNDMNPEARKQFRSAETSKKTLSNAEASMRVSSKDGSSSTRVESAAINIPPSPKRKTVGSSSESNTNQLSPDDDSPPRLAYSPGLAIRSYAMEELAEKKSRTTPERMEAAAKSLRFDFDSSEVDLSKGSSVDQLDSIPRLSAVDFSRTKKSPRDDQSERTSSTQDIQMFKLTKVHKVSLSDDLSYTDSQTSQDDAVTLEEQREAEDRLESLVDLQSLQAGYRFHDVGIMQSYSGGGICNPAFDDEYDEAPPQGGAVDQQVSYQVGQASAQTQAISSDSKSSTLSGQDAVTAQVTSSRETSATLTSAAGVQSISSENQVQEVPSATETQAHSLDNRSSTLAGQAAVSVQTRALSETPSSTLLSGSTMQQTVVVDKSQDLMSSSTDRQHVSLDSRSATVSGQEQSTVQAGVAFQTSSLLTSSSAVENVSLASKQDESKVMPEGTSSTSDSRSTTLGPQSEANVQVSAFSSTTLTSNSSVQRLSSSENVSLSQQRNEVSVESKSQQSVVDMVSKATIVHGPPVPVTRRFNVGKKFESALKSKGATLLSESLLLDTYYDTRSFDLTLSDCWLRSRNGLWQLHANFTKLLNGHTDHEYTEVENVQSIVDSVSQITGFKKSTKNRSIVSFLQSAGLVEFVRYKTTLKTYQLGDLKIDLHLPEYGFWVGSVTAFAPSKSRTHEGVKAIQNFWSTTGVEALCLTRG</sequence>
<dbReference type="SUPFAM" id="SSF55154">
    <property type="entry name" value="CYTH-like phosphatases"/>
    <property type="match status" value="1"/>
</dbReference>
<feature type="compositionally biased region" description="Polar residues" evidence="1">
    <location>
        <begin position="648"/>
        <end position="660"/>
    </location>
</feature>
<feature type="compositionally biased region" description="Polar residues" evidence="1">
    <location>
        <begin position="208"/>
        <end position="221"/>
    </location>
</feature>
<dbReference type="InterPro" id="IPR033469">
    <property type="entry name" value="CYTH-like_dom_sf"/>
</dbReference>
<dbReference type="InterPro" id="IPR039582">
    <property type="entry name" value="THTPA"/>
</dbReference>
<dbReference type="Gene3D" id="2.40.320.10">
    <property type="entry name" value="Hypothetical Protein Pfu-838710-001"/>
    <property type="match status" value="1"/>
</dbReference>
<evidence type="ECO:0000256" key="1">
    <source>
        <dbReference type="SAM" id="MobiDB-lite"/>
    </source>
</evidence>
<feature type="region of interest" description="Disordered" evidence="1">
    <location>
        <begin position="563"/>
        <end position="587"/>
    </location>
</feature>
<organism evidence="2 3">
    <name type="scientific">Aplysia californica</name>
    <name type="common">California sea hare</name>
    <dbReference type="NCBI Taxonomy" id="6500"/>
    <lineage>
        <taxon>Eukaryota</taxon>
        <taxon>Metazoa</taxon>
        <taxon>Spiralia</taxon>
        <taxon>Lophotrochozoa</taxon>
        <taxon>Mollusca</taxon>
        <taxon>Gastropoda</taxon>
        <taxon>Heterobranchia</taxon>
        <taxon>Euthyneura</taxon>
        <taxon>Tectipleura</taxon>
        <taxon>Aplysiida</taxon>
        <taxon>Aplysioidea</taxon>
        <taxon>Aplysiidae</taxon>
        <taxon>Aplysia</taxon>
    </lineage>
</organism>
<name>A0ABM1VVS2_APLCA</name>
<dbReference type="RefSeq" id="XP_035826514.1">
    <property type="nucleotide sequence ID" value="XM_035970621.1"/>
</dbReference>
<evidence type="ECO:0000313" key="3">
    <source>
        <dbReference type="RefSeq" id="XP_035826514.1"/>
    </source>
</evidence>